<reference evidence="1 2" key="1">
    <citation type="submission" date="2016-01" db="EMBL/GenBank/DDBJ databases">
        <authorList>
            <person name="Brown R."/>
        </authorList>
    </citation>
    <scope>NUCLEOTIDE SEQUENCE [LARGE SCALE GENOMIC DNA]</scope>
    <source>
        <strain evidence="1">Sporomusa sphaeroides DSM 2875</strain>
    </source>
</reference>
<proteinExistence type="predicted"/>
<comment type="caution">
    <text evidence="1">The sequence shown here is derived from an EMBL/GenBank/DDBJ whole genome shotgun (WGS) entry which is preliminary data.</text>
</comment>
<dbReference type="EMBL" id="FCOW01000004">
    <property type="protein sequence ID" value="CVK18396.1"/>
    <property type="molecule type" value="Genomic_DNA"/>
</dbReference>
<gene>
    <name evidence="1" type="ORF">SSPH_01034</name>
</gene>
<name>A0ABM9W2B0_9FIRM</name>
<dbReference type="InterPro" id="IPR021352">
    <property type="entry name" value="DUF2971"/>
</dbReference>
<dbReference type="Pfam" id="PF11185">
    <property type="entry name" value="DUF2971"/>
    <property type="match status" value="1"/>
</dbReference>
<evidence type="ECO:0008006" key="3">
    <source>
        <dbReference type="Google" id="ProtNLM"/>
    </source>
</evidence>
<protein>
    <recommendedName>
        <fullName evidence="3">DUF2971 domain-containing protein</fullName>
    </recommendedName>
</protein>
<accession>A0ABM9W2B0</accession>
<dbReference type="Proteomes" id="UP000245702">
    <property type="component" value="Unassembled WGS sequence"/>
</dbReference>
<keyword evidence="2" id="KW-1185">Reference proteome</keyword>
<sequence length="282" mass="33412">MILYKYLTPDRIDVLQNCMVRYTQPGAFNDPFEVKPYISKLSEEQEVYNAFDELMPKVLREKYDELPREFQAMMSFDMFYKKAQEELRKNAKALFHKIVESNAPMVRKMLDEGFNDKIGILSLTEKQDNLLMWAHYAASHEGFVIGFDANNLYFHEEKGLKGEFRHLRKIEYREKRPALPMLEMSGTDMFLVKSTQWSYEQEWRIIRPLQEASKIIQASPYSIHLFQFPANAVKEVIFGSRMSDEKKKEITSILSDSFRHVQIKQAEPDEIEFNLKMLYITR</sequence>
<evidence type="ECO:0000313" key="2">
    <source>
        <dbReference type="Proteomes" id="UP000245702"/>
    </source>
</evidence>
<evidence type="ECO:0000313" key="1">
    <source>
        <dbReference type="EMBL" id="CVK18396.1"/>
    </source>
</evidence>
<organism evidence="1 2">
    <name type="scientific">Sporomusa sphaeroides DSM 2875</name>
    <dbReference type="NCBI Taxonomy" id="1337886"/>
    <lineage>
        <taxon>Bacteria</taxon>
        <taxon>Bacillati</taxon>
        <taxon>Bacillota</taxon>
        <taxon>Negativicutes</taxon>
        <taxon>Selenomonadales</taxon>
        <taxon>Sporomusaceae</taxon>
        <taxon>Sporomusa</taxon>
    </lineage>
</organism>
<dbReference type="RefSeq" id="WP_083945570.1">
    <property type="nucleotide sequence ID" value="NZ_CP146991.1"/>
</dbReference>